<dbReference type="EMBL" id="JACSNX010000004">
    <property type="protein sequence ID" value="MBM6850794.1"/>
    <property type="molecule type" value="Genomic_DNA"/>
</dbReference>
<protein>
    <submittedName>
        <fullName evidence="3">DUF2953 domain-containing protein</fullName>
    </submittedName>
</protein>
<evidence type="ECO:0000256" key="2">
    <source>
        <dbReference type="SAM" id="Phobius"/>
    </source>
</evidence>
<evidence type="ECO:0000256" key="1">
    <source>
        <dbReference type="SAM" id="MobiDB-lite"/>
    </source>
</evidence>
<gene>
    <name evidence="3" type="ORF">H9X91_04995</name>
</gene>
<evidence type="ECO:0000313" key="4">
    <source>
        <dbReference type="Proteomes" id="UP000719500"/>
    </source>
</evidence>
<sequence length="228" mass="24651">MPALWITLTVLLALAIVIWRLRLGLYAAFGSGRATADLTIGPFRIRLTPDKETKKTAGEPKKTGKPKKEPKDLAEAAKKVPKPTLADIRDAVETLWPASKKALRRTRRGIRIQPLRLAVTLGGAEDPAAAAELYGGLHALIWTGMPALEQLLVIPDPAIHLGIDFDAAKTRAEGELGLSIRLGTLIAVGAQLALPAIGWLRRYLKRKQRQQPPRPDTTDSKAAGPHAA</sequence>
<organism evidence="3 4">
    <name type="scientific">Oscillibacter valericigenes</name>
    <dbReference type="NCBI Taxonomy" id="351091"/>
    <lineage>
        <taxon>Bacteria</taxon>
        <taxon>Bacillati</taxon>
        <taxon>Bacillota</taxon>
        <taxon>Clostridia</taxon>
        <taxon>Eubacteriales</taxon>
        <taxon>Oscillospiraceae</taxon>
        <taxon>Oscillibacter</taxon>
    </lineage>
</organism>
<reference evidence="3 4" key="1">
    <citation type="journal article" date="2021" name="Sci. Rep.">
        <title>The distribution of antibiotic resistance genes in chicken gut microbiota commensals.</title>
        <authorList>
            <person name="Juricova H."/>
            <person name="Matiasovicova J."/>
            <person name="Kubasova T."/>
            <person name="Cejkova D."/>
            <person name="Rychlik I."/>
        </authorList>
    </citation>
    <scope>NUCLEOTIDE SEQUENCE [LARGE SCALE GENOMIC DNA]</scope>
    <source>
        <strain evidence="3 4">An411</strain>
    </source>
</reference>
<name>A0ABS2FT53_9FIRM</name>
<keyword evidence="4" id="KW-1185">Reference proteome</keyword>
<accession>A0ABS2FT53</accession>
<dbReference type="RefSeq" id="WP_204803148.1">
    <property type="nucleotide sequence ID" value="NZ_JACSNS010000015.1"/>
</dbReference>
<keyword evidence="2" id="KW-0472">Membrane</keyword>
<keyword evidence="2" id="KW-1133">Transmembrane helix</keyword>
<comment type="caution">
    <text evidence="3">The sequence shown here is derived from an EMBL/GenBank/DDBJ whole genome shotgun (WGS) entry which is preliminary data.</text>
</comment>
<feature type="transmembrane region" description="Helical" evidence="2">
    <location>
        <begin position="178"/>
        <end position="200"/>
    </location>
</feature>
<proteinExistence type="predicted"/>
<keyword evidence="2" id="KW-0812">Transmembrane</keyword>
<evidence type="ECO:0000313" key="3">
    <source>
        <dbReference type="EMBL" id="MBM6850794.1"/>
    </source>
</evidence>
<feature type="region of interest" description="Disordered" evidence="1">
    <location>
        <begin position="206"/>
        <end position="228"/>
    </location>
</feature>
<dbReference type="Proteomes" id="UP000719500">
    <property type="component" value="Unassembled WGS sequence"/>
</dbReference>
<feature type="region of interest" description="Disordered" evidence="1">
    <location>
        <begin position="49"/>
        <end position="78"/>
    </location>
</feature>